<dbReference type="InterPro" id="IPR013783">
    <property type="entry name" value="Ig-like_fold"/>
</dbReference>
<accession>A0ABD1KQ68</accession>
<dbReference type="SUPFAM" id="SSF48726">
    <property type="entry name" value="Immunoglobulin"/>
    <property type="match status" value="2"/>
</dbReference>
<evidence type="ECO:0000313" key="5">
    <source>
        <dbReference type="Proteomes" id="UP001591681"/>
    </source>
</evidence>
<dbReference type="SMART" id="SM00409">
    <property type="entry name" value="IG"/>
    <property type="match status" value="2"/>
</dbReference>
<dbReference type="InterPro" id="IPR036179">
    <property type="entry name" value="Ig-like_dom_sf"/>
</dbReference>
<reference evidence="4 5" key="1">
    <citation type="submission" date="2024-09" db="EMBL/GenBank/DDBJ databases">
        <title>A chromosome-level genome assembly of Gray's grenadier anchovy, Coilia grayii.</title>
        <authorList>
            <person name="Fu Z."/>
        </authorList>
    </citation>
    <scope>NUCLEOTIDE SEQUENCE [LARGE SCALE GENOMIC DNA]</scope>
    <source>
        <strain evidence="4">G4</strain>
        <tissue evidence="4">Muscle</tissue>
    </source>
</reference>
<protein>
    <recommendedName>
        <fullName evidence="3">Ig-like domain-containing protein</fullName>
    </recommendedName>
</protein>
<dbReference type="InterPro" id="IPR003599">
    <property type="entry name" value="Ig_sub"/>
</dbReference>
<evidence type="ECO:0000259" key="3">
    <source>
        <dbReference type="PROSITE" id="PS50835"/>
    </source>
</evidence>
<dbReference type="EMBL" id="JBHFQA010000003">
    <property type="protein sequence ID" value="KAL2101293.1"/>
    <property type="molecule type" value="Genomic_DNA"/>
</dbReference>
<proteinExistence type="predicted"/>
<dbReference type="PROSITE" id="PS50835">
    <property type="entry name" value="IG_LIKE"/>
    <property type="match status" value="2"/>
</dbReference>
<dbReference type="PANTHER" id="PTHR46484:SF1">
    <property type="entry name" value="SCHWANN CELL MYELIN PROTEIN-RELATED"/>
    <property type="match status" value="1"/>
</dbReference>
<organism evidence="4 5">
    <name type="scientific">Coilia grayii</name>
    <name type="common">Gray's grenadier anchovy</name>
    <dbReference type="NCBI Taxonomy" id="363190"/>
    <lineage>
        <taxon>Eukaryota</taxon>
        <taxon>Metazoa</taxon>
        <taxon>Chordata</taxon>
        <taxon>Craniata</taxon>
        <taxon>Vertebrata</taxon>
        <taxon>Euteleostomi</taxon>
        <taxon>Actinopterygii</taxon>
        <taxon>Neopterygii</taxon>
        <taxon>Teleostei</taxon>
        <taxon>Clupei</taxon>
        <taxon>Clupeiformes</taxon>
        <taxon>Clupeoidei</taxon>
        <taxon>Engraulidae</taxon>
        <taxon>Coilinae</taxon>
        <taxon>Coilia</taxon>
    </lineage>
</organism>
<dbReference type="Gene3D" id="2.60.40.10">
    <property type="entry name" value="Immunoglobulins"/>
    <property type="match status" value="2"/>
</dbReference>
<keyword evidence="5" id="KW-1185">Reference proteome</keyword>
<comment type="caution">
    <text evidence="4">The sequence shown here is derived from an EMBL/GenBank/DDBJ whole genome shotgun (WGS) entry which is preliminary data.</text>
</comment>
<dbReference type="AlphaFoldDB" id="A0ABD1KQ68"/>
<feature type="domain" description="Ig-like" evidence="3">
    <location>
        <begin position="47"/>
        <end position="142"/>
    </location>
</feature>
<gene>
    <name evidence="4" type="ORF">ACEWY4_003054</name>
</gene>
<keyword evidence="2" id="KW-1133">Transmembrane helix</keyword>
<sequence>MSASFLCDGGEPVSRAIIYGQKAVAPRPLVTHGRTYRYLGLPVKCCPEADSPSLSGGEKEVRSGDSVTVSCSVSHSCPPHPPTFTWSHNGNVTIQSEALNDGQHKLTSSLTFTASANDHQKPIICSAQHHGGKTASSSRILKVLHAPVNVTIDPWEPSVLENGSTELRCSAVGNPVVSSYRWSSESGRPPTQGAALTLPRVSRNSPAIRCIASNSEGESTSRAMTINVEFPPEVSEGSFCRTSHLGTQCSCTVLSNPSSTVKWIWDHNNKESPRIQNGSVTMAMDLLPPGLQEVACFASNKHGNTVKMLHVKNDQQYVHILVGVISALALMAILTLIVLGLRKCCRKQQKNKEMGNPVYDKRYSREGAGEHPCSKQKEEDVYGNDDMTQAGNEDIYANTAYGSGADTSDDIYANY</sequence>
<evidence type="ECO:0000256" key="1">
    <source>
        <dbReference type="SAM" id="MobiDB-lite"/>
    </source>
</evidence>
<dbReference type="Proteomes" id="UP001591681">
    <property type="component" value="Unassembled WGS sequence"/>
</dbReference>
<dbReference type="PANTHER" id="PTHR46484">
    <property type="entry name" value="SI:CH211-171H4.5-RELATED"/>
    <property type="match status" value="1"/>
</dbReference>
<keyword evidence="2" id="KW-0472">Membrane</keyword>
<name>A0ABD1KQ68_9TELE</name>
<feature type="compositionally biased region" description="Basic and acidic residues" evidence="1">
    <location>
        <begin position="359"/>
        <end position="380"/>
    </location>
</feature>
<feature type="transmembrane region" description="Helical" evidence="2">
    <location>
        <begin position="317"/>
        <end position="341"/>
    </location>
</feature>
<dbReference type="InterPro" id="IPR007110">
    <property type="entry name" value="Ig-like_dom"/>
</dbReference>
<evidence type="ECO:0000256" key="2">
    <source>
        <dbReference type="SAM" id="Phobius"/>
    </source>
</evidence>
<dbReference type="Pfam" id="PF13895">
    <property type="entry name" value="Ig_2"/>
    <property type="match status" value="1"/>
</dbReference>
<evidence type="ECO:0000313" key="4">
    <source>
        <dbReference type="EMBL" id="KAL2101293.1"/>
    </source>
</evidence>
<feature type="region of interest" description="Disordered" evidence="1">
    <location>
        <begin position="355"/>
        <end position="390"/>
    </location>
</feature>
<feature type="domain" description="Ig-like" evidence="3">
    <location>
        <begin position="147"/>
        <end position="225"/>
    </location>
</feature>
<keyword evidence="2" id="KW-0812">Transmembrane</keyword>